<evidence type="ECO:0000256" key="1">
    <source>
        <dbReference type="SAM" id="Phobius"/>
    </source>
</evidence>
<dbReference type="AlphaFoldDB" id="A0A1N5SKK2"/>
<keyword evidence="1" id="KW-1133">Transmembrane helix</keyword>
<organism evidence="2 3">
    <name type="scientific">Cuniculiplasma divulgatum</name>
    <dbReference type="NCBI Taxonomy" id="1673428"/>
    <lineage>
        <taxon>Archaea</taxon>
        <taxon>Methanobacteriati</taxon>
        <taxon>Thermoplasmatota</taxon>
        <taxon>Thermoplasmata</taxon>
        <taxon>Thermoplasmatales</taxon>
        <taxon>Cuniculiplasmataceae</taxon>
        <taxon>Cuniculiplasma</taxon>
    </lineage>
</organism>
<evidence type="ECO:0000313" key="2">
    <source>
        <dbReference type="EMBL" id="SIM36572.1"/>
    </source>
</evidence>
<dbReference type="EMBL" id="LT671858">
    <property type="protein sequence ID" value="SIM36572.1"/>
    <property type="molecule type" value="Genomic_DNA"/>
</dbReference>
<name>A0A1N5SKK2_9ARCH</name>
<gene>
    <name evidence="2" type="ORF">CSP5_0264</name>
</gene>
<proteinExistence type="predicted"/>
<dbReference type="RefSeq" id="WP_148689498.1">
    <property type="nucleotide sequence ID" value="NZ_LT671858.1"/>
</dbReference>
<protein>
    <submittedName>
        <fullName evidence="2">Uncharacterized protein</fullName>
    </submittedName>
</protein>
<keyword evidence="1" id="KW-0812">Transmembrane</keyword>
<accession>A0A1N5SKK2</accession>
<keyword evidence="1" id="KW-0472">Membrane</keyword>
<dbReference type="GeneID" id="41587567"/>
<feature type="transmembrane region" description="Helical" evidence="1">
    <location>
        <begin position="20"/>
        <end position="40"/>
    </location>
</feature>
<dbReference type="Proteomes" id="UP000195607">
    <property type="component" value="Chromosome I"/>
</dbReference>
<sequence length="145" mass="15872">MKPLEVERPWIKRKLGLKMLGSVIVVFIITFAILSLFGFYNGGTVNVQSINVSFSDQKIKTYSYAYGKETFSTGKKIVMNIQFNDNGINSTVDITGVKSMTSGFSATLDKPSVQILKSGETIPVVVTMPAQNYAGNLSLEFIISS</sequence>
<evidence type="ECO:0000313" key="3">
    <source>
        <dbReference type="Proteomes" id="UP000195607"/>
    </source>
</evidence>
<reference evidence="2 3" key="1">
    <citation type="submission" date="2016-04" db="EMBL/GenBank/DDBJ databases">
        <authorList>
            <person name="Evans L.H."/>
            <person name="Alamgir A."/>
            <person name="Owens N."/>
            <person name="Weber N.D."/>
            <person name="Virtaneva K."/>
            <person name="Barbian K."/>
            <person name="Babar A."/>
            <person name="Rosenke K."/>
        </authorList>
    </citation>
    <scope>NUCLEOTIDE SEQUENCE [LARGE SCALE GENOMIC DNA]</scope>
    <source>
        <strain evidence="3">S5(T) (JCM 30642 \VKM B-2941)</strain>
    </source>
</reference>